<evidence type="ECO:0000256" key="5">
    <source>
        <dbReference type="PROSITE-ProRule" id="PRU10141"/>
    </source>
</evidence>
<dbReference type="Gene3D" id="1.10.510.10">
    <property type="entry name" value="Transferase(Phosphotransferase) domain 1"/>
    <property type="match status" value="1"/>
</dbReference>
<dbReference type="PROSITE" id="PS00107">
    <property type="entry name" value="PROTEIN_KINASE_ATP"/>
    <property type="match status" value="1"/>
</dbReference>
<keyword evidence="3 7" id="KW-0418">Kinase</keyword>
<comment type="caution">
    <text evidence="7">The sequence shown here is derived from an EMBL/GenBank/DDBJ whole genome shotgun (WGS) entry which is preliminary data.</text>
</comment>
<keyword evidence="4 5" id="KW-0067">ATP-binding</keyword>
<evidence type="ECO:0000259" key="6">
    <source>
        <dbReference type="PROSITE" id="PS50011"/>
    </source>
</evidence>
<dbReference type="PROSITE" id="PS50011">
    <property type="entry name" value="PROTEIN_KINASE_DOM"/>
    <property type="match status" value="1"/>
</dbReference>
<dbReference type="PANTHER" id="PTHR11042:SF91">
    <property type="entry name" value="EUKARYOTIC TRANSLATION INITIATION FACTOR 2-ALPHA KINASE"/>
    <property type="match status" value="1"/>
</dbReference>
<dbReference type="PANTHER" id="PTHR11042">
    <property type="entry name" value="EUKARYOTIC TRANSLATION INITIATION FACTOR 2-ALPHA KINASE EIF2-ALPHA KINASE -RELATED"/>
    <property type="match status" value="1"/>
</dbReference>
<keyword evidence="8" id="KW-1185">Reference proteome</keyword>
<dbReference type="InterPro" id="IPR000719">
    <property type="entry name" value="Prot_kinase_dom"/>
</dbReference>
<dbReference type="GO" id="GO:0005737">
    <property type="term" value="C:cytoplasm"/>
    <property type="evidence" value="ECO:0007669"/>
    <property type="project" value="TreeGrafter"/>
</dbReference>
<dbReference type="OrthoDB" id="8961570at2759"/>
<dbReference type="Pfam" id="PF00069">
    <property type="entry name" value="Pkinase"/>
    <property type="match status" value="1"/>
</dbReference>
<evidence type="ECO:0000313" key="7">
    <source>
        <dbReference type="EMBL" id="OXA58447.1"/>
    </source>
</evidence>
<dbReference type="InterPro" id="IPR017441">
    <property type="entry name" value="Protein_kinase_ATP_BS"/>
</dbReference>
<evidence type="ECO:0000313" key="8">
    <source>
        <dbReference type="Proteomes" id="UP000198287"/>
    </source>
</evidence>
<dbReference type="GO" id="GO:0004713">
    <property type="term" value="F:protein tyrosine kinase activity"/>
    <property type="evidence" value="ECO:0007669"/>
    <property type="project" value="InterPro"/>
</dbReference>
<dbReference type="Gene3D" id="3.30.200.20">
    <property type="entry name" value="Phosphorylase Kinase, domain 1"/>
    <property type="match status" value="1"/>
</dbReference>
<dbReference type="PROSITE" id="PS00109">
    <property type="entry name" value="PROTEIN_KINASE_TYR"/>
    <property type="match status" value="1"/>
</dbReference>
<feature type="domain" description="Protein kinase" evidence="6">
    <location>
        <begin position="188"/>
        <end position="493"/>
    </location>
</feature>
<dbReference type="GO" id="GO:0005524">
    <property type="term" value="F:ATP binding"/>
    <property type="evidence" value="ECO:0007669"/>
    <property type="project" value="UniProtKB-UniRule"/>
</dbReference>
<name>A0A226EMU4_FOLCA</name>
<dbReference type="InterPro" id="IPR008266">
    <property type="entry name" value="Tyr_kinase_AS"/>
</dbReference>
<evidence type="ECO:0000256" key="4">
    <source>
        <dbReference type="ARBA" id="ARBA00022840"/>
    </source>
</evidence>
<evidence type="ECO:0000256" key="1">
    <source>
        <dbReference type="ARBA" id="ARBA00022679"/>
    </source>
</evidence>
<dbReference type="Proteomes" id="UP000198287">
    <property type="component" value="Unassembled WGS sequence"/>
</dbReference>
<protein>
    <submittedName>
        <fullName evidence="7">Interferon-induced, double-stranded RNA-activated protein kinase</fullName>
    </submittedName>
</protein>
<keyword evidence="2 5" id="KW-0547">Nucleotide-binding</keyword>
<evidence type="ECO:0000256" key="3">
    <source>
        <dbReference type="ARBA" id="ARBA00022777"/>
    </source>
</evidence>
<accession>A0A226EMU4</accession>
<gene>
    <name evidence="7" type="ORF">Fcan01_06420</name>
</gene>
<dbReference type="InterPro" id="IPR020635">
    <property type="entry name" value="Tyr_kinase_cat_dom"/>
</dbReference>
<dbReference type="EMBL" id="LNIX01000003">
    <property type="protein sequence ID" value="OXA58447.1"/>
    <property type="molecule type" value="Genomic_DNA"/>
</dbReference>
<organism evidence="7 8">
    <name type="scientific">Folsomia candida</name>
    <name type="common">Springtail</name>
    <dbReference type="NCBI Taxonomy" id="158441"/>
    <lineage>
        <taxon>Eukaryota</taxon>
        <taxon>Metazoa</taxon>
        <taxon>Ecdysozoa</taxon>
        <taxon>Arthropoda</taxon>
        <taxon>Hexapoda</taxon>
        <taxon>Collembola</taxon>
        <taxon>Entomobryomorpha</taxon>
        <taxon>Isotomoidea</taxon>
        <taxon>Isotomidae</taxon>
        <taxon>Proisotominae</taxon>
        <taxon>Folsomia</taxon>
    </lineage>
</organism>
<dbReference type="GO" id="GO:0004694">
    <property type="term" value="F:eukaryotic translation initiation factor 2alpha kinase activity"/>
    <property type="evidence" value="ECO:0007669"/>
    <property type="project" value="TreeGrafter"/>
</dbReference>
<sequence>MNTDSLDIGETFGVKQDSLVSGYTKILQDIIKDRRIRWENFTQQSFARFLLAHPKLKKNWNKDETRMMDGNNYDEWDTTLCAKVLLLPHTIWTQYQLPFPFKVTQDEITAIEDLRNLRNNTKHRVSEDDITEREFEKNCRLVSSRLQILGVSTVEISKIIEEAKVLAVVDKNKVTNHINKLKETDWKFKTLKVLGSGSFGIVIHAQDDIDESNSAVKLIPNREHGLKLEENETVIKEAKLWVDLNHDNVVKYKTASFFALWPATLKKILHLDQTSTHLTDFMRACFQRSDETKKIIKGLYIQTELCGSTLRKWLHMSQTNQDYSDLAPEICLGLVSGVNYIHQNRIVHRDLRPENIYFSIGRDFMLPIKIGDFGLSTRLLVEHDASTLSKDVGNPLYRAPEMSESHETKSDKAKYGSAVDVYSVGLIISEIFDPEVSIQATRMKFNKIIYKLDTGRKIKRNFPRLDEIILKFTSEESDERQDRDEYGKTMPMSICMEDFQKSESPRRMQEIPRAATTFATNLHESTRRMESLRFSSSFQDESDDVVSPVQFHSAPLRTRFETPSPNFVLGDPGYGTMDSGHLQKDNIVHLRKLLQGNKQMWTDGKIARFFNCLENTTRHLPKDFDPNSLRTCVNRNLYRILERNPNLLSKVKLKDALNQCGFLNLSDKVDTLPFS</sequence>
<dbReference type="SUPFAM" id="SSF56112">
    <property type="entry name" value="Protein kinase-like (PK-like)"/>
    <property type="match status" value="1"/>
</dbReference>
<feature type="binding site" evidence="5">
    <location>
        <position position="217"/>
    </location>
    <ligand>
        <name>ATP</name>
        <dbReference type="ChEBI" id="CHEBI:30616"/>
    </ligand>
</feature>
<reference evidence="7 8" key="1">
    <citation type="submission" date="2015-12" db="EMBL/GenBank/DDBJ databases">
        <title>The genome of Folsomia candida.</title>
        <authorList>
            <person name="Faddeeva A."/>
            <person name="Derks M.F."/>
            <person name="Anvar Y."/>
            <person name="Smit S."/>
            <person name="Van Straalen N."/>
            <person name="Roelofs D."/>
        </authorList>
    </citation>
    <scope>NUCLEOTIDE SEQUENCE [LARGE SCALE GENOMIC DNA]</scope>
    <source>
        <strain evidence="7 8">VU population</strain>
        <tissue evidence="7">Whole body</tissue>
    </source>
</reference>
<dbReference type="SMART" id="SM00219">
    <property type="entry name" value="TyrKc"/>
    <property type="match status" value="1"/>
</dbReference>
<keyword evidence="1" id="KW-0808">Transferase</keyword>
<dbReference type="InterPro" id="IPR011009">
    <property type="entry name" value="Kinase-like_dom_sf"/>
</dbReference>
<dbReference type="InterPro" id="IPR050339">
    <property type="entry name" value="CC_SR_Kinase"/>
</dbReference>
<evidence type="ECO:0000256" key="2">
    <source>
        <dbReference type="ARBA" id="ARBA00022741"/>
    </source>
</evidence>
<proteinExistence type="predicted"/>
<dbReference type="AlphaFoldDB" id="A0A226EMU4"/>
<dbReference type="GO" id="GO:0005634">
    <property type="term" value="C:nucleus"/>
    <property type="evidence" value="ECO:0007669"/>
    <property type="project" value="TreeGrafter"/>
</dbReference>